<keyword evidence="4" id="KW-1185">Reference proteome</keyword>
<feature type="coiled-coil region" evidence="1">
    <location>
        <begin position="94"/>
        <end position="255"/>
    </location>
</feature>
<evidence type="ECO:0000313" key="4">
    <source>
        <dbReference type="Proteomes" id="UP000179807"/>
    </source>
</evidence>
<protein>
    <recommendedName>
        <fullName evidence="5">Trichohyalin-plectin-homology domain-containing protein</fullName>
    </recommendedName>
</protein>
<feature type="compositionally biased region" description="Basic and acidic residues" evidence="2">
    <location>
        <begin position="313"/>
        <end position="323"/>
    </location>
</feature>
<evidence type="ECO:0000256" key="2">
    <source>
        <dbReference type="SAM" id="MobiDB-lite"/>
    </source>
</evidence>
<dbReference type="RefSeq" id="XP_068352318.1">
    <property type="nucleotide sequence ID" value="XM_068509653.1"/>
</dbReference>
<keyword evidence="1" id="KW-0175">Coiled coil</keyword>
<sequence length="344" mass="42112">MDKMLKTELICNRVASKAISAPADGELRPLHSKIAAEAIQKERNVQLRVNEEMKLEKMNEEMYWAEVERNQGQKTEEVNRNRLLNIKNSQKLLAKDYQKQFELHNKALAEEKRQQMLELKKLKDIQKEEERKEHLRQVELKKKAEERKKEFQIRNEELLQRREKRIEDDMQAELIIMKQHAENEKRMEERERMVKEKREEKNRIREKLITEQSKKLAILKAQEDKHLSAAESEIAKREEANRLKAIEKKKQMQIERNQEYNKYLREKDYQVSDQILKPDFETNDYEDEDRKFDEKMRKERMKKIQKEQMAQAAERRERERRERLEEIQRAKKNDTMYFLKDNEW</sequence>
<organism evidence="3 4">
    <name type="scientific">Tritrichomonas foetus</name>
    <dbReference type="NCBI Taxonomy" id="1144522"/>
    <lineage>
        <taxon>Eukaryota</taxon>
        <taxon>Metamonada</taxon>
        <taxon>Parabasalia</taxon>
        <taxon>Tritrichomonadida</taxon>
        <taxon>Tritrichomonadidae</taxon>
        <taxon>Tritrichomonas</taxon>
    </lineage>
</organism>
<proteinExistence type="predicted"/>
<accession>A0A1J4JNT3</accession>
<dbReference type="VEuPathDB" id="TrichDB:TRFO_34424"/>
<gene>
    <name evidence="3" type="ORF">TRFO_34424</name>
</gene>
<comment type="caution">
    <text evidence="3">The sequence shown here is derived from an EMBL/GenBank/DDBJ whole genome shotgun (WGS) entry which is preliminary data.</text>
</comment>
<dbReference type="Proteomes" id="UP000179807">
    <property type="component" value="Unassembled WGS sequence"/>
</dbReference>
<dbReference type="EMBL" id="MLAK01001019">
    <property type="protein sequence ID" value="OHS99181.1"/>
    <property type="molecule type" value="Genomic_DNA"/>
</dbReference>
<evidence type="ECO:0000256" key="1">
    <source>
        <dbReference type="SAM" id="Coils"/>
    </source>
</evidence>
<feature type="compositionally biased region" description="Basic and acidic residues" evidence="2">
    <location>
        <begin position="288"/>
        <end position="306"/>
    </location>
</feature>
<feature type="region of interest" description="Disordered" evidence="2">
    <location>
        <begin position="280"/>
        <end position="323"/>
    </location>
</feature>
<name>A0A1J4JNT3_9EUKA</name>
<reference evidence="3" key="1">
    <citation type="submission" date="2016-10" db="EMBL/GenBank/DDBJ databases">
        <authorList>
            <person name="Benchimol M."/>
            <person name="Almeida L.G."/>
            <person name="Vasconcelos A.T."/>
            <person name="Perreira-Neves A."/>
            <person name="Rosa I.A."/>
            <person name="Tasca T."/>
            <person name="Bogo M.R."/>
            <person name="de Souza W."/>
        </authorList>
    </citation>
    <scope>NUCLEOTIDE SEQUENCE [LARGE SCALE GENOMIC DNA]</scope>
    <source>
        <strain evidence="3">K</strain>
    </source>
</reference>
<dbReference type="AlphaFoldDB" id="A0A1J4JNT3"/>
<evidence type="ECO:0008006" key="5">
    <source>
        <dbReference type="Google" id="ProtNLM"/>
    </source>
</evidence>
<evidence type="ECO:0000313" key="3">
    <source>
        <dbReference type="EMBL" id="OHS99181.1"/>
    </source>
</evidence>
<dbReference type="GeneID" id="94844357"/>